<dbReference type="PANTHER" id="PTHR43142">
    <property type="entry name" value="CARBOXYLIC ESTER HYDROLASE"/>
    <property type="match status" value="1"/>
</dbReference>
<sequence>MISMNNTDIIISICIFIQLMNDSLASLIVNTENGMIEGSIGYTVDKNKTYYAFQSIPYAKPPIDNLRFQAPQPIDNWEGVLPTIKSPNPCVQTESDNIIGDEDCLYLNIYTPQLPEITKSLLPVMVWIYGGGFEIGSSEYNLVGPDYFLDEDVIFVAFNYRLGIFGFLSLGDLVVPGNNGLKDQSLALKWIKNNILNFGGDSNQITVFGHSAGSVSISYHLQSPLSKNLFNQVIMESGTSYCLWGLSRIAPDIAKDVALSLNIDISSSKSIVNGLIRVNATFLQKKAMETINLEIRKEKREYREEVRLLRDENTAMKEGIGNLKKRLDQLELV</sequence>
<evidence type="ECO:0000256" key="3">
    <source>
        <dbReference type="ARBA" id="ARBA00022801"/>
    </source>
</evidence>
<keyword evidence="5" id="KW-0325">Glycoprotein</keyword>
<evidence type="ECO:0000256" key="2">
    <source>
        <dbReference type="ARBA" id="ARBA00022487"/>
    </source>
</evidence>
<evidence type="ECO:0000256" key="4">
    <source>
        <dbReference type="ARBA" id="ARBA00023157"/>
    </source>
</evidence>
<dbReference type="InterPro" id="IPR019826">
    <property type="entry name" value="Carboxylesterase_B_AS"/>
</dbReference>
<dbReference type="InterPro" id="IPR002018">
    <property type="entry name" value="CarbesteraseB"/>
</dbReference>
<dbReference type="EC" id="3.1.1.-" evidence="6"/>
<dbReference type="PROSITE" id="PS00941">
    <property type="entry name" value="CARBOXYLESTERASE_B_2"/>
    <property type="match status" value="1"/>
</dbReference>
<comment type="caution">
    <text evidence="9">The sequence shown here is derived from an EMBL/GenBank/DDBJ whole genome shotgun (WGS) entry which is preliminary data.</text>
</comment>
<organism evidence="9 10">
    <name type="scientific">Cryptolaemus montrouzieri</name>
    <dbReference type="NCBI Taxonomy" id="559131"/>
    <lineage>
        <taxon>Eukaryota</taxon>
        <taxon>Metazoa</taxon>
        <taxon>Ecdysozoa</taxon>
        <taxon>Arthropoda</taxon>
        <taxon>Hexapoda</taxon>
        <taxon>Insecta</taxon>
        <taxon>Pterygota</taxon>
        <taxon>Neoptera</taxon>
        <taxon>Endopterygota</taxon>
        <taxon>Coleoptera</taxon>
        <taxon>Polyphaga</taxon>
        <taxon>Cucujiformia</taxon>
        <taxon>Coccinelloidea</taxon>
        <taxon>Coccinellidae</taxon>
        <taxon>Scymninae</taxon>
        <taxon>Scymnini</taxon>
        <taxon>Cryptolaemus</taxon>
    </lineage>
</organism>
<evidence type="ECO:0000256" key="7">
    <source>
        <dbReference type="SAM" id="Coils"/>
    </source>
</evidence>
<evidence type="ECO:0000313" key="10">
    <source>
        <dbReference type="Proteomes" id="UP001516400"/>
    </source>
</evidence>
<dbReference type="PANTHER" id="PTHR43142:SF1">
    <property type="entry name" value="CARBOXYLIC ESTER HYDROLASE"/>
    <property type="match status" value="1"/>
</dbReference>
<dbReference type="SUPFAM" id="SSF53474">
    <property type="entry name" value="alpha/beta-Hydrolases"/>
    <property type="match status" value="1"/>
</dbReference>
<gene>
    <name evidence="9" type="ORF">HHI36_013792</name>
</gene>
<keyword evidence="10" id="KW-1185">Reference proteome</keyword>
<dbReference type="InterPro" id="IPR019819">
    <property type="entry name" value="Carboxylesterase_B_CS"/>
</dbReference>
<dbReference type="GO" id="GO:0052689">
    <property type="term" value="F:carboxylic ester hydrolase activity"/>
    <property type="evidence" value="ECO:0007669"/>
    <property type="project" value="UniProtKB-KW"/>
</dbReference>
<feature type="domain" description="Carboxylesterase type B" evidence="8">
    <location>
        <begin position="26"/>
        <end position="289"/>
    </location>
</feature>
<protein>
    <recommendedName>
        <fullName evidence="6">Carboxylic ester hydrolase</fullName>
        <ecNumber evidence="6">3.1.1.-</ecNumber>
    </recommendedName>
</protein>
<keyword evidence="3 6" id="KW-0378">Hydrolase</keyword>
<dbReference type="AlphaFoldDB" id="A0ABD2NIG4"/>
<dbReference type="Gene3D" id="3.40.50.1820">
    <property type="entry name" value="alpha/beta hydrolase"/>
    <property type="match status" value="1"/>
</dbReference>
<accession>A0ABD2NIG4</accession>
<reference evidence="9 10" key="1">
    <citation type="journal article" date="2021" name="BMC Biol.">
        <title>Horizontally acquired antibacterial genes associated with adaptive radiation of ladybird beetles.</title>
        <authorList>
            <person name="Li H.S."/>
            <person name="Tang X.F."/>
            <person name="Huang Y.H."/>
            <person name="Xu Z.Y."/>
            <person name="Chen M.L."/>
            <person name="Du X.Y."/>
            <person name="Qiu B.Y."/>
            <person name="Chen P.T."/>
            <person name="Zhang W."/>
            <person name="Slipinski A."/>
            <person name="Escalona H.E."/>
            <person name="Waterhouse R.M."/>
            <person name="Zwick A."/>
            <person name="Pang H."/>
        </authorList>
    </citation>
    <scope>NUCLEOTIDE SEQUENCE [LARGE SCALE GENOMIC DNA]</scope>
    <source>
        <strain evidence="9">SYSU2018</strain>
    </source>
</reference>
<feature type="coiled-coil region" evidence="7">
    <location>
        <begin position="285"/>
        <end position="319"/>
    </location>
</feature>
<evidence type="ECO:0000256" key="5">
    <source>
        <dbReference type="ARBA" id="ARBA00023180"/>
    </source>
</evidence>
<evidence type="ECO:0000256" key="1">
    <source>
        <dbReference type="ARBA" id="ARBA00005964"/>
    </source>
</evidence>
<dbReference type="EMBL" id="JABFTP020000103">
    <property type="protein sequence ID" value="KAL3278473.1"/>
    <property type="molecule type" value="Genomic_DNA"/>
</dbReference>
<keyword evidence="7" id="KW-0175">Coiled coil</keyword>
<evidence type="ECO:0000313" key="9">
    <source>
        <dbReference type="EMBL" id="KAL3278473.1"/>
    </source>
</evidence>
<keyword evidence="2" id="KW-0719">Serine esterase</keyword>
<dbReference type="PROSITE" id="PS00122">
    <property type="entry name" value="CARBOXYLESTERASE_B_1"/>
    <property type="match status" value="1"/>
</dbReference>
<comment type="similarity">
    <text evidence="1 6">Belongs to the type-B carboxylesterase/lipase family.</text>
</comment>
<keyword evidence="4" id="KW-1015">Disulfide bond</keyword>
<evidence type="ECO:0000259" key="8">
    <source>
        <dbReference type="Pfam" id="PF00135"/>
    </source>
</evidence>
<name>A0ABD2NIG4_9CUCU</name>
<dbReference type="InterPro" id="IPR029058">
    <property type="entry name" value="AB_hydrolase_fold"/>
</dbReference>
<evidence type="ECO:0000256" key="6">
    <source>
        <dbReference type="RuleBase" id="RU361235"/>
    </source>
</evidence>
<dbReference type="Pfam" id="PF00135">
    <property type="entry name" value="COesterase"/>
    <property type="match status" value="1"/>
</dbReference>
<dbReference type="Proteomes" id="UP001516400">
    <property type="component" value="Unassembled WGS sequence"/>
</dbReference>
<proteinExistence type="inferred from homology"/>